<dbReference type="InterPro" id="IPR019734">
    <property type="entry name" value="TPR_rpt"/>
</dbReference>
<evidence type="ECO:0008006" key="2">
    <source>
        <dbReference type="Google" id="ProtNLM"/>
    </source>
</evidence>
<dbReference type="Gene3D" id="1.25.40.10">
    <property type="entry name" value="Tetratricopeptide repeat domain"/>
    <property type="match status" value="2"/>
</dbReference>
<dbReference type="EMBL" id="LAZR01011631">
    <property type="protein sequence ID" value="KKM60690.1"/>
    <property type="molecule type" value="Genomic_DNA"/>
</dbReference>
<dbReference type="AlphaFoldDB" id="A0A0F9L9Q3"/>
<proteinExistence type="predicted"/>
<dbReference type="InterPro" id="IPR011990">
    <property type="entry name" value="TPR-like_helical_dom_sf"/>
</dbReference>
<protein>
    <recommendedName>
        <fullName evidence="2">MalT-like TPR region domain-containing protein</fullName>
    </recommendedName>
</protein>
<dbReference type="SUPFAM" id="SSF48452">
    <property type="entry name" value="TPR-like"/>
    <property type="match status" value="2"/>
</dbReference>
<reference evidence="1" key="1">
    <citation type="journal article" date="2015" name="Nature">
        <title>Complex archaea that bridge the gap between prokaryotes and eukaryotes.</title>
        <authorList>
            <person name="Spang A."/>
            <person name="Saw J.H."/>
            <person name="Jorgensen S.L."/>
            <person name="Zaremba-Niedzwiedzka K."/>
            <person name="Martijn J."/>
            <person name="Lind A.E."/>
            <person name="van Eijk R."/>
            <person name="Schleper C."/>
            <person name="Guy L."/>
            <person name="Ettema T.J."/>
        </authorList>
    </citation>
    <scope>NUCLEOTIDE SEQUENCE</scope>
</reference>
<dbReference type="PANTHER" id="PTHR47691">
    <property type="entry name" value="REGULATOR-RELATED"/>
    <property type="match status" value="1"/>
</dbReference>
<dbReference type="PROSITE" id="PS50005">
    <property type="entry name" value="TPR"/>
    <property type="match status" value="1"/>
</dbReference>
<name>A0A0F9L9Q3_9ZZZZ</name>
<gene>
    <name evidence="1" type="ORF">LCGC14_1539340</name>
</gene>
<comment type="caution">
    <text evidence="1">The sequence shown here is derived from an EMBL/GenBank/DDBJ whole genome shotgun (WGS) entry which is preliminary data.</text>
</comment>
<dbReference type="PANTHER" id="PTHR47691:SF3">
    <property type="entry name" value="HTH-TYPE TRANSCRIPTIONAL REGULATOR RV0890C-RELATED"/>
    <property type="match status" value="1"/>
</dbReference>
<accession>A0A0F9L9Q3</accession>
<evidence type="ECO:0000313" key="1">
    <source>
        <dbReference type="EMBL" id="KKM60690.1"/>
    </source>
</evidence>
<feature type="non-terminal residue" evidence="1">
    <location>
        <position position="455"/>
    </location>
</feature>
<dbReference type="SMART" id="SM00028">
    <property type="entry name" value="TPR"/>
    <property type="match status" value="2"/>
</dbReference>
<sequence>MSKDAATTDDPLQQARDAISSHAWREALDLLTAVDASEDLSPEDLERLAEAAFWTGRTDKCIEALERAYACYTEAGNARGAASVAINLCFHHFAKLAPSVAAGWSSRAVRLLEAEPDCPEHGHLARISTNVTMSVGNLDGALESARRTYEIGSRFGDRDLQAFGLFDQGNVLVAKGQVAEGMALLDEAMVAAVSGELGPLATGVIYCSMITTCERLADYRRAAEWTDAAQRWCGRQSIAGFPGLCRVQHAQIMRLRGAWTEAEEEAMRAREELQGFNLRATGEAFYQIGEIRLRMGDLPAADDAFCQALDLGREPQPGLALLRLTEGNIDAACSMINHAIADQSWDRLARARLLPAQAEIAVSAGDLETARAAADELEAIAETYDTPALRASAACALGALQLAEGDAAAACESLRQGWRLWQEVDAPYEGALARLNLGRAYRAVDDRATAALELE</sequence>
<organism evidence="1">
    <name type="scientific">marine sediment metagenome</name>
    <dbReference type="NCBI Taxonomy" id="412755"/>
    <lineage>
        <taxon>unclassified sequences</taxon>
        <taxon>metagenomes</taxon>
        <taxon>ecological metagenomes</taxon>
    </lineage>
</organism>